<dbReference type="EMBL" id="LGRX02033147">
    <property type="protein sequence ID" value="KAK3242635.1"/>
    <property type="molecule type" value="Genomic_DNA"/>
</dbReference>
<dbReference type="GO" id="GO:0005739">
    <property type="term" value="C:mitochondrion"/>
    <property type="evidence" value="ECO:0007669"/>
    <property type="project" value="TreeGrafter"/>
</dbReference>
<reference evidence="3 4" key="1">
    <citation type="journal article" date="2015" name="Genome Biol. Evol.">
        <title>Comparative Genomics of a Bacterivorous Green Alga Reveals Evolutionary Causalities and Consequences of Phago-Mixotrophic Mode of Nutrition.</title>
        <authorList>
            <person name="Burns J.A."/>
            <person name="Paasch A."/>
            <person name="Narechania A."/>
            <person name="Kim E."/>
        </authorList>
    </citation>
    <scope>NUCLEOTIDE SEQUENCE [LARGE SCALE GENOMIC DNA]</scope>
    <source>
        <strain evidence="3 4">PLY_AMNH</strain>
    </source>
</reference>
<protein>
    <recommendedName>
        <fullName evidence="5">Inorganic phosphate transporter</fullName>
    </recommendedName>
</protein>
<dbReference type="Proteomes" id="UP001190700">
    <property type="component" value="Unassembled WGS sequence"/>
</dbReference>
<dbReference type="PANTHER" id="PTHR28112">
    <property type="entry name" value="SRP-INDEPENDENT TARGETING PROTEIN 3"/>
    <property type="match status" value="1"/>
</dbReference>
<dbReference type="Pfam" id="PF10032">
    <property type="entry name" value="Pho88"/>
    <property type="match status" value="1"/>
</dbReference>
<organism evidence="3 4">
    <name type="scientific">Cymbomonas tetramitiformis</name>
    <dbReference type="NCBI Taxonomy" id="36881"/>
    <lineage>
        <taxon>Eukaryota</taxon>
        <taxon>Viridiplantae</taxon>
        <taxon>Chlorophyta</taxon>
        <taxon>Pyramimonadophyceae</taxon>
        <taxon>Pyramimonadales</taxon>
        <taxon>Pyramimonadaceae</taxon>
        <taxon>Cymbomonas</taxon>
    </lineage>
</organism>
<keyword evidence="4" id="KW-1185">Reference proteome</keyword>
<evidence type="ECO:0000313" key="4">
    <source>
        <dbReference type="Proteomes" id="UP001190700"/>
    </source>
</evidence>
<evidence type="ECO:0000313" key="3">
    <source>
        <dbReference type="EMBL" id="KAK3242635.1"/>
    </source>
</evidence>
<name>A0AAE0EXH1_9CHLO</name>
<dbReference type="GO" id="GO:0045047">
    <property type="term" value="P:protein targeting to ER"/>
    <property type="evidence" value="ECO:0007669"/>
    <property type="project" value="InterPro"/>
</dbReference>
<keyword evidence="2" id="KW-0812">Transmembrane</keyword>
<feature type="compositionally biased region" description="Basic and acidic residues" evidence="1">
    <location>
        <begin position="190"/>
        <end position="224"/>
    </location>
</feature>
<feature type="region of interest" description="Disordered" evidence="1">
    <location>
        <begin position="190"/>
        <end position="241"/>
    </location>
</feature>
<keyword evidence="2" id="KW-0472">Membrane</keyword>
<feature type="transmembrane region" description="Helical" evidence="2">
    <location>
        <begin position="44"/>
        <end position="61"/>
    </location>
</feature>
<dbReference type="AlphaFoldDB" id="A0AAE0EXH1"/>
<proteinExistence type="predicted"/>
<accession>A0AAE0EXH1</accession>
<gene>
    <name evidence="3" type="ORF">CYMTET_47683</name>
</gene>
<comment type="caution">
    <text evidence="3">The sequence shown here is derived from an EMBL/GenBank/DDBJ whole genome shotgun (WGS) entry which is preliminary data.</text>
</comment>
<evidence type="ECO:0000256" key="1">
    <source>
        <dbReference type="SAM" id="MobiDB-lite"/>
    </source>
</evidence>
<dbReference type="PANTHER" id="PTHR28112:SF1">
    <property type="entry name" value="SRP-INDEPENDENT TARGETING PROTEIN 3"/>
    <property type="match status" value="1"/>
</dbReference>
<feature type="transmembrane region" description="Helical" evidence="2">
    <location>
        <begin position="73"/>
        <end position="92"/>
    </location>
</feature>
<evidence type="ECO:0008006" key="5">
    <source>
        <dbReference type="Google" id="ProtNLM"/>
    </source>
</evidence>
<sequence>MASLRQRDFEEQKVEIGVLAARRENPQVSLRNISQRQTTSMSSLKMMVVPMVMMGVSQSGIDLNEPTTQHYIRIMFATAQVVVILSYALIFFKIKMKSDVENKVTVEKKEPFGQNAGETKSEEMTHMQYDTSELKNMLYSLLVGFVITTWTHSKWGYIQPLLFQSIMQPLNLATHAIFRIHVLGQADQQGDLKRPWKDDKPGAMFEDMKKKLDPDAAEKEEKKEQKKLKGAANKAAVKSRR</sequence>
<evidence type="ECO:0000256" key="2">
    <source>
        <dbReference type="SAM" id="Phobius"/>
    </source>
</evidence>
<keyword evidence="2" id="KW-1133">Transmembrane helix</keyword>
<dbReference type="GO" id="GO:0005783">
    <property type="term" value="C:endoplasmic reticulum"/>
    <property type="evidence" value="ECO:0007669"/>
    <property type="project" value="InterPro"/>
</dbReference>
<dbReference type="InterPro" id="IPR012098">
    <property type="entry name" value="SND3_fun"/>
</dbReference>